<dbReference type="HAMAP" id="MF_00530">
    <property type="entry name" value="ATP_synth_epsil_bac"/>
    <property type="match status" value="1"/>
</dbReference>
<geneLocation type="chloroplast" evidence="11"/>
<keyword evidence="5 8" id="KW-0472">Membrane</keyword>
<dbReference type="GO" id="GO:0009535">
    <property type="term" value="C:chloroplast thylakoid membrane"/>
    <property type="evidence" value="ECO:0007669"/>
    <property type="project" value="UniProtKB-SubCell"/>
</dbReference>
<dbReference type="GO" id="GO:0046933">
    <property type="term" value="F:proton-transporting ATP synthase activity, rotational mechanism"/>
    <property type="evidence" value="ECO:0007669"/>
    <property type="project" value="UniProtKB-UniRule"/>
</dbReference>
<dbReference type="GO" id="GO:0045259">
    <property type="term" value="C:proton-transporting ATP synthase complex"/>
    <property type="evidence" value="ECO:0007669"/>
    <property type="project" value="UniProtKB-KW"/>
</dbReference>
<keyword evidence="8 9" id="KW-0793">Thylakoid</keyword>
<keyword evidence="3 8" id="KW-0813">Transport</keyword>
<dbReference type="Gene3D" id="2.60.15.10">
    <property type="entry name" value="F0F1 ATP synthase delta/epsilon subunit, N-terminal"/>
    <property type="match status" value="1"/>
</dbReference>
<evidence type="ECO:0000313" key="11">
    <source>
        <dbReference type="EMBL" id="QQP17318.1"/>
    </source>
</evidence>
<accession>A0A7T8G002</accession>
<evidence type="ECO:0000256" key="5">
    <source>
        <dbReference type="ARBA" id="ARBA00023136"/>
    </source>
</evidence>
<dbReference type="Pfam" id="PF02823">
    <property type="entry name" value="ATP-synt_DE_N"/>
    <property type="match status" value="1"/>
</dbReference>
<dbReference type="Gene3D" id="6.10.140.480">
    <property type="match status" value="1"/>
</dbReference>
<comment type="function">
    <text evidence="8 9">Produces ATP from ADP in the presence of a proton gradient across the membrane.</text>
</comment>
<comment type="subunit">
    <text evidence="8 9">F-type ATPases have 2 components, CF(1) - the catalytic core - and CF(0) - the membrane proton channel. CF(1) has five subunits: alpha(3), beta(3), gamma(1), delta(1), epsilon(1). CF(0) has three main subunits: a, b and c.</text>
</comment>
<keyword evidence="4 8" id="KW-0406">Ion transport</keyword>
<keyword evidence="7 8" id="KW-0066">ATP synthesis</keyword>
<dbReference type="NCBIfam" id="TIGR01216">
    <property type="entry name" value="ATP_synt_epsi"/>
    <property type="match status" value="1"/>
</dbReference>
<evidence type="ECO:0000256" key="1">
    <source>
        <dbReference type="ARBA" id="ARBA00004170"/>
    </source>
</evidence>
<comment type="similarity">
    <text evidence="2 8 9">Belongs to the ATPase epsilon chain family.</text>
</comment>
<name>A0A7T8G002_9TRAC</name>
<comment type="subcellular location">
    <subcellularLocation>
        <location evidence="1">Membrane</location>
        <topology evidence="1">Peripheral membrane protein</topology>
    </subcellularLocation>
    <subcellularLocation>
        <location evidence="8">Plastid</location>
        <location evidence="8">Chloroplast thylakoid membrane</location>
        <topology evidence="8">Peripheral membrane protein</topology>
    </subcellularLocation>
</comment>
<evidence type="ECO:0000256" key="8">
    <source>
        <dbReference type="HAMAP-Rule" id="MF_00530"/>
    </source>
</evidence>
<keyword evidence="11" id="KW-0150">Chloroplast</keyword>
<dbReference type="InterPro" id="IPR001469">
    <property type="entry name" value="ATP_synth_F1_dsu/esu"/>
</dbReference>
<evidence type="ECO:0000256" key="3">
    <source>
        <dbReference type="ARBA" id="ARBA00022448"/>
    </source>
</evidence>
<evidence type="ECO:0000256" key="2">
    <source>
        <dbReference type="ARBA" id="ARBA00005712"/>
    </source>
</evidence>
<dbReference type="PANTHER" id="PTHR13822">
    <property type="entry name" value="ATP SYNTHASE DELTA/EPSILON CHAIN"/>
    <property type="match status" value="1"/>
</dbReference>
<evidence type="ECO:0000256" key="6">
    <source>
        <dbReference type="ARBA" id="ARBA00023196"/>
    </source>
</evidence>
<keyword evidence="9 11" id="KW-0934">Plastid</keyword>
<reference evidence="11" key="1">
    <citation type="journal article" date="2020" name="Mol. Phylogenet. Evol.">
        <title>Plastome-based phylogenomics resolves the placement of the sanguinolenta group in the spikemoss of lycophyte (Selaginellaceae).</title>
        <authorList>
            <person name="Zhang H.-R."/>
            <person name="Wei R."/>
            <person name="Xiang Q.-P."/>
            <person name="Zhang X.-C."/>
        </authorList>
    </citation>
    <scope>NUCLEOTIDE SEQUENCE</scope>
</reference>
<dbReference type="AlphaFoldDB" id="A0A7T8G002"/>
<dbReference type="CDD" id="cd12152">
    <property type="entry name" value="F1-ATPase_delta"/>
    <property type="match status" value="1"/>
</dbReference>
<dbReference type="EMBL" id="MN427927">
    <property type="protein sequence ID" value="QQP17318.1"/>
    <property type="molecule type" value="Genomic_DNA"/>
</dbReference>
<proteinExistence type="inferred from homology"/>
<dbReference type="PANTHER" id="PTHR13822:SF10">
    <property type="entry name" value="ATP SYNTHASE EPSILON CHAIN, CHLOROPLASTIC"/>
    <property type="match status" value="1"/>
</dbReference>
<dbReference type="SUPFAM" id="SSF51344">
    <property type="entry name" value="Epsilon subunit of F1F0-ATP synthase N-terminal domain"/>
    <property type="match status" value="1"/>
</dbReference>
<dbReference type="GO" id="GO:0005524">
    <property type="term" value="F:ATP binding"/>
    <property type="evidence" value="ECO:0007669"/>
    <property type="project" value="UniProtKB-UniRule"/>
</dbReference>
<evidence type="ECO:0000256" key="7">
    <source>
        <dbReference type="ARBA" id="ARBA00023310"/>
    </source>
</evidence>
<keyword evidence="6 8" id="KW-0139">CF(1)</keyword>
<organism evidence="11">
    <name type="scientific">Megaloselaginella exaltata</name>
    <dbReference type="NCBI Taxonomy" id="3140882"/>
    <lineage>
        <taxon>Eukaryota</taxon>
        <taxon>Viridiplantae</taxon>
        <taxon>Streptophyta</taxon>
        <taxon>Embryophyta</taxon>
        <taxon>Tracheophyta</taxon>
        <taxon>Lycopodiopsida</taxon>
        <taxon>Selaginellales</taxon>
        <taxon>Selaginellaceae</taxon>
        <taxon>Gymnogynoideae</taxon>
        <taxon>Megaloselaginella</taxon>
    </lineage>
</organism>
<protein>
    <recommendedName>
        <fullName evidence="8 9">ATP synthase epsilon chain, chloroplastic</fullName>
    </recommendedName>
    <alternativeName>
        <fullName evidence="8">ATP synthase F1 sector epsilon subunit</fullName>
    </alternativeName>
    <alternativeName>
        <fullName evidence="8">F-ATPase epsilon subunit</fullName>
    </alternativeName>
</protein>
<evidence type="ECO:0000256" key="4">
    <source>
        <dbReference type="ARBA" id="ARBA00023065"/>
    </source>
</evidence>
<dbReference type="InterPro" id="IPR036771">
    <property type="entry name" value="ATPsynth_dsu/esu_N"/>
</dbReference>
<sequence>MTLNLRVTTPNQVVWDSEVQEVISSTISGQIGVLTNHAPPLAALDLGVLKIRIEQRQWAIPALMGGFTVVDENRITILVNEADKAVDLNPQRVKESYPAARAELTRAEGGKKAIEADSALRRAKARLDAAVIGTPTPRTI</sequence>
<gene>
    <name evidence="8 11" type="primary">atpE</name>
</gene>
<evidence type="ECO:0000259" key="10">
    <source>
        <dbReference type="Pfam" id="PF02823"/>
    </source>
</evidence>
<evidence type="ECO:0000256" key="9">
    <source>
        <dbReference type="RuleBase" id="RU003655"/>
    </source>
</evidence>
<keyword evidence="8 9" id="KW-0375">Hydrogen ion transport</keyword>
<dbReference type="InterPro" id="IPR020546">
    <property type="entry name" value="ATP_synth_F1_dsu/esu_N"/>
</dbReference>
<feature type="domain" description="ATP synthase F1 complex delta/epsilon subunit N-terminal" evidence="10">
    <location>
        <begin position="3"/>
        <end position="82"/>
    </location>
</feature>